<name>A0AAN7ZHU3_9COLE</name>
<keyword evidence="6" id="KW-0378">Hydrolase</keyword>
<evidence type="ECO:0000256" key="7">
    <source>
        <dbReference type="ARBA" id="ARBA00023242"/>
    </source>
</evidence>
<evidence type="ECO:0000256" key="6">
    <source>
        <dbReference type="ARBA" id="ARBA00022801"/>
    </source>
</evidence>
<comment type="subcellular location">
    <subcellularLocation>
        <location evidence="2">Nucleus</location>
    </subcellularLocation>
</comment>
<sequence length="392" mass="44760">MLINKRKLICGLFILLSNQFISESEIMLHSAYDIDEEPAISKKRKVVIIRIDNYLEKVIPNLSEKQFQMHFRINYLAYDKLLHVITTEIKKNNNIGRPLIDIHRQLLAVLWLLATPDSFRSVGERFNMGKSSLSVSFVRIIKALNNIAAKVIVWPTRERMEEAKQKFSRIAGIDGVIGAVDGTFIPIKAPKNDPEVYICRKCHYAITLQGICNATLQFIDVFAGYPGSVSDTRIFRNSDIYTAVTENAVGYFPNEEFILGDKAYPCLSWCIPPYINTGNMNVAKRNFNMKVSQTRQVIERAFGLLFGRLRRLKFLDMNRQDLIPATVVACCAIHNLCIDSEDLLLDEFVNEGIQFVIGNANVENIENRGNVLHENGLHKRNQLCEQLYNELN</sequence>
<gene>
    <name evidence="10" type="ORF">RI129_005882</name>
</gene>
<dbReference type="GO" id="GO:0016787">
    <property type="term" value="F:hydrolase activity"/>
    <property type="evidence" value="ECO:0007669"/>
    <property type="project" value="UniProtKB-KW"/>
</dbReference>
<evidence type="ECO:0000313" key="10">
    <source>
        <dbReference type="EMBL" id="KAK5644582.1"/>
    </source>
</evidence>
<dbReference type="GO" id="GO:0004518">
    <property type="term" value="F:nuclease activity"/>
    <property type="evidence" value="ECO:0007669"/>
    <property type="project" value="UniProtKB-KW"/>
</dbReference>
<accession>A0AAN7ZHU3</accession>
<reference evidence="10 11" key="1">
    <citation type="journal article" date="2024" name="Insects">
        <title>An Improved Chromosome-Level Genome Assembly of the Firefly Pyrocoelia pectoralis.</title>
        <authorList>
            <person name="Fu X."/>
            <person name="Meyer-Rochow V.B."/>
            <person name="Ballantyne L."/>
            <person name="Zhu X."/>
        </authorList>
    </citation>
    <scope>NUCLEOTIDE SEQUENCE [LARGE SCALE GENOMIC DNA]</scope>
    <source>
        <strain evidence="10">XCY_ONT2</strain>
    </source>
</reference>
<comment type="cofactor">
    <cofactor evidence="1">
        <name>a divalent metal cation</name>
        <dbReference type="ChEBI" id="CHEBI:60240"/>
    </cofactor>
</comment>
<dbReference type="InterPro" id="IPR027806">
    <property type="entry name" value="HARBI1_dom"/>
</dbReference>
<keyword evidence="4" id="KW-0540">Nuclease</keyword>
<dbReference type="Proteomes" id="UP001329430">
    <property type="component" value="Chromosome 4"/>
</dbReference>
<organism evidence="10 11">
    <name type="scientific">Pyrocoelia pectoralis</name>
    <dbReference type="NCBI Taxonomy" id="417401"/>
    <lineage>
        <taxon>Eukaryota</taxon>
        <taxon>Metazoa</taxon>
        <taxon>Ecdysozoa</taxon>
        <taxon>Arthropoda</taxon>
        <taxon>Hexapoda</taxon>
        <taxon>Insecta</taxon>
        <taxon>Pterygota</taxon>
        <taxon>Neoptera</taxon>
        <taxon>Endopterygota</taxon>
        <taxon>Coleoptera</taxon>
        <taxon>Polyphaga</taxon>
        <taxon>Elateriformia</taxon>
        <taxon>Elateroidea</taxon>
        <taxon>Lampyridae</taxon>
        <taxon>Lampyrinae</taxon>
        <taxon>Pyrocoelia</taxon>
    </lineage>
</organism>
<comment type="similarity">
    <text evidence="3">Belongs to the HARBI1 family.</text>
</comment>
<keyword evidence="8" id="KW-0732">Signal</keyword>
<evidence type="ECO:0000259" key="9">
    <source>
        <dbReference type="Pfam" id="PF13359"/>
    </source>
</evidence>
<keyword evidence="7" id="KW-0539">Nucleus</keyword>
<evidence type="ECO:0000256" key="4">
    <source>
        <dbReference type="ARBA" id="ARBA00022722"/>
    </source>
</evidence>
<feature type="chain" id="PRO_5042853900" description="DDE Tnp4 domain-containing protein" evidence="8">
    <location>
        <begin position="25"/>
        <end position="392"/>
    </location>
</feature>
<evidence type="ECO:0000256" key="2">
    <source>
        <dbReference type="ARBA" id="ARBA00004123"/>
    </source>
</evidence>
<keyword evidence="11" id="KW-1185">Reference proteome</keyword>
<dbReference type="GO" id="GO:0005634">
    <property type="term" value="C:nucleus"/>
    <property type="evidence" value="ECO:0007669"/>
    <property type="project" value="UniProtKB-SubCell"/>
</dbReference>
<dbReference type="PANTHER" id="PTHR22930:SF85">
    <property type="entry name" value="GH03217P-RELATED"/>
    <property type="match status" value="1"/>
</dbReference>
<evidence type="ECO:0000313" key="11">
    <source>
        <dbReference type="Proteomes" id="UP001329430"/>
    </source>
</evidence>
<comment type="caution">
    <text evidence="10">The sequence shown here is derived from an EMBL/GenBank/DDBJ whole genome shotgun (WGS) entry which is preliminary data.</text>
</comment>
<dbReference type="InterPro" id="IPR045249">
    <property type="entry name" value="HARBI1-like"/>
</dbReference>
<evidence type="ECO:0000256" key="3">
    <source>
        <dbReference type="ARBA" id="ARBA00006958"/>
    </source>
</evidence>
<dbReference type="EMBL" id="JAVRBK010000004">
    <property type="protein sequence ID" value="KAK5644582.1"/>
    <property type="molecule type" value="Genomic_DNA"/>
</dbReference>
<evidence type="ECO:0000256" key="5">
    <source>
        <dbReference type="ARBA" id="ARBA00022723"/>
    </source>
</evidence>
<dbReference type="AlphaFoldDB" id="A0AAN7ZHU3"/>
<dbReference type="PANTHER" id="PTHR22930">
    <property type="match status" value="1"/>
</dbReference>
<protein>
    <recommendedName>
        <fullName evidence="9">DDE Tnp4 domain-containing protein</fullName>
    </recommendedName>
</protein>
<feature type="domain" description="DDE Tnp4" evidence="9">
    <location>
        <begin position="180"/>
        <end position="335"/>
    </location>
</feature>
<evidence type="ECO:0000256" key="8">
    <source>
        <dbReference type="SAM" id="SignalP"/>
    </source>
</evidence>
<keyword evidence="5" id="KW-0479">Metal-binding</keyword>
<feature type="signal peptide" evidence="8">
    <location>
        <begin position="1"/>
        <end position="24"/>
    </location>
</feature>
<evidence type="ECO:0000256" key="1">
    <source>
        <dbReference type="ARBA" id="ARBA00001968"/>
    </source>
</evidence>
<dbReference type="GO" id="GO:0046872">
    <property type="term" value="F:metal ion binding"/>
    <property type="evidence" value="ECO:0007669"/>
    <property type="project" value="UniProtKB-KW"/>
</dbReference>
<proteinExistence type="inferred from homology"/>
<dbReference type="Pfam" id="PF13359">
    <property type="entry name" value="DDE_Tnp_4"/>
    <property type="match status" value="1"/>
</dbReference>